<sequence length="992" mass="111808">MLLPVRISFTCLLSLCLQSTLYGWSGGSRTIPGIRDAVSASIDTADVPTVTESPAIKTSSSIVIRLDSTNSRLNFLPFPAIQQLLKGNVAGLYVREPSGEPGTAIDMLIRGSAVPFTNPKDVYESQPLVVLDGIPLVSPHPFVYDIQKYNYVRLGTATDILNRIDVNDIASVRVIKDAADLSIYGPRAVNGVIEINTRQASLKRSSISVNSWFGFAQKPHINTMNAATENIFRGRFYDKYGSAADFKKYPSYLRDSTNPAYYGPANWTDLYYHNAAVRGINANISGGYPRANFRFSIGNVRNANPADNTRMDRYTANFSINMMPLKWLTMSTMLNGAMLERKRNTYLRDRFTEMRYLPDLTNPLPPNKENYSTYLAEVNKSYDNNKANAFAGFFRLKADVTKTFNITSQVSFDYNEDMRDVFYPGTLLETNNFASNFAGYGQRVIFDNAIHFVAPSEKQHSLKFDAGYSLQFDQNKYNYIYAYKGPNDLIKINQLTQNDDGSLTPKSFLYQLVYKYLDKERQRLASLYGRLSYSFMEQLEVSLLLRSDASSNMQGASRWFMSPTAGVKWEMKPALFGSCPLINHATLSAGWGRIGRLLTYDRFAQGAQYTVDMGWTNEPVISSYGGISALMRPYTYGYIGNSISWPYSDQFNAGLDAVVAGGKISLNISGYSRTDKNMLISVPAFSDYGYTGEFTNGMVVRNAGADITVTYRPLKPGSRLQWNSSFNAGFNRNKLLALPGGLRQITIGERHLEIGKAIDQFWVLKNEGIYNDKNEVPVDPQTNQPLNYLGIPLTKGDPKWKDRNNDFTIDDKDKTLTGHYLPVFTGGWSNDFTYGNFSIGFSLYAVFGRTILNKSMADRFDFINRESTLDMNAVKEITSWSRTGNYSKYPLYNPWSSVVPYRTDQDLFLENGSFVKLRNVMLGYDLTGTGWWKRRKWLTGVRKLYVYGNVANLLTITRYSGRDPELINFNGYDTGYGLPIPRTYTLGLKVEL</sequence>
<dbReference type="EMBL" id="VIWO01000008">
    <property type="protein sequence ID" value="TWF35698.1"/>
    <property type="molecule type" value="Genomic_DNA"/>
</dbReference>
<evidence type="ECO:0000313" key="6">
    <source>
        <dbReference type="Proteomes" id="UP000320811"/>
    </source>
</evidence>
<protein>
    <submittedName>
        <fullName evidence="5">TonB-linked SusC/RagA family outer membrane protein</fullName>
    </submittedName>
</protein>
<comment type="subcellular location">
    <subcellularLocation>
        <location evidence="1">Cell outer membrane</location>
    </subcellularLocation>
</comment>
<evidence type="ECO:0000256" key="3">
    <source>
        <dbReference type="ARBA" id="ARBA00023237"/>
    </source>
</evidence>
<dbReference type="GO" id="GO:0009279">
    <property type="term" value="C:cell outer membrane"/>
    <property type="evidence" value="ECO:0007669"/>
    <property type="project" value="UniProtKB-SubCell"/>
</dbReference>
<reference evidence="5 6" key="1">
    <citation type="submission" date="2019-06" db="EMBL/GenBank/DDBJ databases">
        <title>Sorghum-associated microbial communities from plants grown in Nebraska, USA.</title>
        <authorList>
            <person name="Schachtman D."/>
        </authorList>
    </citation>
    <scope>NUCLEOTIDE SEQUENCE [LARGE SCALE GENOMIC DNA]</scope>
    <source>
        <strain evidence="5 6">1209</strain>
    </source>
</reference>
<name>A0A561PC68_9BACT</name>
<proteinExistence type="predicted"/>
<dbReference type="Proteomes" id="UP000320811">
    <property type="component" value="Unassembled WGS sequence"/>
</dbReference>
<feature type="domain" description="TonB-dependent receptor plug" evidence="4">
    <location>
        <begin position="79"/>
        <end position="192"/>
    </location>
</feature>
<dbReference type="InterPro" id="IPR036942">
    <property type="entry name" value="Beta-barrel_TonB_sf"/>
</dbReference>
<evidence type="ECO:0000259" key="4">
    <source>
        <dbReference type="Pfam" id="PF07715"/>
    </source>
</evidence>
<dbReference type="InterPro" id="IPR012910">
    <property type="entry name" value="Plug_dom"/>
</dbReference>
<dbReference type="InterPro" id="IPR037066">
    <property type="entry name" value="Plug_dom_sf"/>
</dbReference>
<dbReference type="Gene3D" id="2.170.130.10">
    <property type="entry name" value="TonB-dependent receptor, plug domain"/>
    <property type="match status" value="1"/>
</dbReference>
<dbReference type="SUPFAM" id="SSF56935">
    <property type="entry name" value="Porins"/>
    <property type="match status" value="1"/>
</dbReference>
<dbReference type="NCBIfam" id="TIGR04056">
    <property type="entry name" value="OMP_RagA_SusC"/>
    <property type="match status" value="1"/>
</dbReference>
<evidence type="ECO:0000313" key="5">
    <source>
        <dbReference type="EMBL" id="TWF35698.1"/>
    </source>
</evidence>
<gene>
    <name evidence="5" type="ORF">FHW36_10854</name>
</gene>
<organism evidence="5 6">
    <name type="scientific">Chitinophaga polysaccharea</name>
    <dbReference type="NCBI Taxonomy" id="1293035"/>
    <lineage>
        <taxon>Bacteria</taxon>
        <taxon>Pseudomonadati</taxon>
        <taxon>Bacteroidota</taxon>
        <taxon>Chitinophagia</taxon>
        <taxon>Chitinophagales</taxon>
        <taxon>Chitinophagaceae</taxon>
        <taxon>Chitinophaga</taxon>
    </lineage>
</organism>
<keyword evidence="6" id="KW-1185">Reference proteome</keyword>
<accession>A0A561PC68</accession>
<dbReference type="AlphaFoldDB" id="A0A561PC68"/>
<keyword evidence="3" id="KW-0998">Cell outer membrane</keyword>
<dbReference type="Gene3D" id="2.40.170.20">
    <property type="entry name" value="TonB-dependent receptor, beta-barrel domain"/>
    <property type="match status" value="1"/>
</dbReference>
<evidence type="ECO:0000256" key="2">
    <source>
        <dbReference type="ARBA" id="ARBA00023136"/>
    </source>
</evidence>
<dbReference type="RefSeq" id="WP_145672859.1">
    <property type="nucleotide sequence ID" value="NZ_VIWO01000008.1"/>
</dbReference>
<dbReference type="OrthoDB" id="9768177at2"/>
<comment type="caution">
    <text evidence="5">The sequence shown here is derived from an EMBL/GenBank/DDBJ whole genome shotgun (WGS) entry which is preliminary data.</text>
</comment>
<evidence type="ECO:0000256" key="1">
    <source>
        <dbReference type="ARBA" id="ARBA00004442"/>
    </source>
</evidence>
<dbReference type="InterPro" id="IPR023996">
    <property type="entry name" value="TonB-dep_OMP_SusC/RagA"/>
</dbReference>
<keyword evidence="2" id="KW-0472">Membrane</keyword>
<dbReference type="Pfam" id="PF07715">
    <property type="entry name" value="Plug"/>
    <property type="match status" value="1"/>
</dbReference>